<keyword evidence="1" id="KW-0472">Membrane</keyword>
<feature type="transmembrane region" description="Helical" evidence="1">
    <location>
        <begin position="107"/>
        <end position="128"/>
    </location>
</feature>
<feature type="non-terminal residue" evidence="2">
    <location>
        <position position="464"/>
    </location>
</feature>
<accession>A0A6A5JZ57</accession>
<proteinExistence type="predicted"/>
<organism evidence="2 3">
    <name type="scientific">Decorospora gaudefroyi</name>
    <dbReference type="NCBI Taxonomy" id="184978"/>
    <lineage>
        <taxon>Eukaryota</taxon>
        <taxon>Fungi</taxon>
        <taxon>Dikarya</taxon>
        <taxon>Ascomycota</taxon>
        <taxon>Pezizomycotina</taxon>
        <taxon>Dothideomycetes</taxon>
        <taxon>Pleosporomycetidae</taxon>
        <taxon>Pleosporales</taxon>
        <taxon>Pleosporineae</taxon>
        <taxon>Pleosporaceae</taxon>
        <taxon>Decorospora</taxon>
    </lineage>
</organism>
<protein>
    <submittedName>
        <fullName evidence="2">Uncharacterized protein</fullName>
    </submittedName>
</protein>
<keyword evidence="1" id="KW-1133">Transmembrane helix</keyword>
<reference evidence="2" key="1">
    <citation type="submission" date="2020-01" db="EMBL/GenBank/DDBJ databases">
        <authorList>
            <consortium name="DOE Joint Genome Institute"/>
            <person name="Haridas S."/>
            <person name="Albert R."/>
            <person name="Binder M."/>
            <person name="Bloem J."/>
            <person name="Labutti K."/>
            <person name="Salamov A."/>
            <person name="Andreopoulos B."/>
            <person name="Baker S.E."/>
            <person name="Barry K."/>
            <person name="Bills G."/>
            <person name="Bluhm B.H."/>
            <person name="Cannon C."/>
            <person name="Castanera R."/>
            <person name="Culley D.E."/>
            <person name="Daum C."/>
            <person name="Ezra D."/>
            <person name="Gonzalez J.B."/>
            <person name="Henrissat B."/>
            <person name="Kuo A."/>
            <person name="Liang C."/>
            <person name="Lipzen A."/>
            <person name="Lutzoni F."/>
            <person name="Magnuson J."/>
            <person name="Mondo S."/>
            <person name="Nolan M."/>
            <person name="Ohm R."/>
            <person name="Pangilinan J."/>
            <person name="Park H.-J."/>
            <person name="Ramirez L."/>
            <person name="Alfaro M."/>
            <person name="Sun H."/>
            <person name="Tritt A."/>
            <person name="Yoshinaga Y."/>
            <person name="Zwiers L.-H."/>
            <person name="Turgeon B.G."/>
            <person name="Goodwin S.B."/>
            <person name="Spatafora J.W."/>
            <person name="Crous P.W."/>
            <person name="Grigoriev I.V."/>
        </authorList>
    </citation>
    <scope>NUCLEOTIDE SEQUENCE</scope>
    <source>
        <strain evidence="2">P77</strain>
    </source>
</reference>
<gene>
    <name evidence="2" type="ORF">BDW02DRAFT_634838</name>
</gene>
<dbReference type="Proteomes" id="UP000800040">
    <property type="component" value="Unassembled WGS sequence"/>
</dbReference>
<evidence type="ECO:0000256" key="1">
    <source>
        <dbReference type="SAM" id="Phobius"/>
    </source>
</evidence>
<sequence length="464" mass="51839">MPSEIHTGFWIDRDKSGAAAAILTLSIAHASLLINLLSVLISTVVVDSVFRILVVMLYSRRPFPNYPFGLIGEFYVLLRNTHSFQAPRPELLRPMFSTENKGKERRIALILLTPWFLLMALKAGAFAIPTLIISDSPDEVALLKPGICGFKIIDIERNFPDTVVDELRETTDSRRYAEERYGESDSTFATESMFPVDTLPMDMFRNVSCPFENSLCLLGSAGAVAFDTGLLDSHNHLGINAPAKERIQYRWRSTCSPLNVTGRVRVVYNTEFDGIYISEDEYLLEVNLGAWANMNQTYTFIHRKKLLEISGYDFRTISSLNGIPKKSKWTPIDGLAQADADVTLVLIGTNEVTYTEKVYDPVFQATGARTDGEPLGPQKVWLSDYDFRIIACTDQHQYCNPQTGRCTVMNGTLDEFASPFIEDGNMAQLATAARVYHNGADNIIEANIRSLGKNALIAQSYVPE</sequence>
<dbReference type="EMBL" id="ML975484">
    <property type="protein sequence ID" value="KAF1828910.1"/>
    <property type="molecule type" value="Genomic_DNA"/>
</dbReference>
<keyword evidence="1" id="KW-0812">Transmembrane</keyword>
<dbReference type="OrthoDB" id="3540210at2759"/>
<keyword evidence="3" id="KW-1185">Reference proteome</keyword>
<evidence type="ECO:0000313" key="3">
    <source>
        <dbReference type="Proteomes" id="UP000800040"/>
    </source>
</evidence>
<name>A0A6A5JZ57_9PLEO</name>
<evidence type="ECO:0000313" key="2">
    <source>
        <dbReference type="EMBL" id="KAF1828910.1"/>
    </source>
</evidence>
<dbReference type="AlphaFoldDB" id="A0A6A5JZ57"/>